<accession>A0A163MS77</accession>
<sequence>MTNKCPYSKNAQRRTGKHKKKQPVITGKYRTLVVGFQSDELKRLPVVRPLLLLKPKLLSFIPCSYCKTGDILQTTMHQGINRLGLHLTTSHKVSSWGLSIRTTYGMHNRTIGSFRQHPFMQDESKVACVMDYCDFATSAGGSKFKNAARSDQEFEAVQKRGNREGRVPVERPLNKPPLPSFFRCILCANDEGITDSQHESLGRIILHYITSYKVPSWGLSSKNTYGMHSATMEHRRANPLIQMGSAWACGVPGCPFLLKTDSRRDSLYNQHFMVHHIQQEKSIREIFLELKAHMHNVFSYDFDKDEFRRTLTMHVNTLADVNEGVYNEQLRALDADDDVQEDEKATDWSGIKKDYWFMETQLSWYQSLDKKYL</sequence>
<evidence type="ECO:0000313" key="3">
    <source>
        <dbReference type="Proteomes" id="UP000078561"/>
    </source>
</evidence>
<feature type="compositionally biased region" description="Basic residues" evidence="1">
    <location>
        <begin position="11"/>
        <end position="22"/>
    </location>
</feature>
<feature type="region of interest" description="Disordered" evidence="1">
    <location>
        <begin position="1"/>
        <end position="23"/>
    </location>
</feature>
<gene>
    <name evidence="2" type="primary">ABSGL_13783.1 scaffold 14339</name>
</gene>
<dbReference type="Proteomes" id="UP000078561">
    <property type="component" value="Unassembled WGS sequence"/>
</dbReference>
<keyword evidence="3" id="KW-1185">Reference proteome</keyword>
<dbReference type="InParanoid" id="A0A163MS77"/>
<dbReference type="AlphaFoldDB" id="A0A163MS77"/>
<organism evidence="2">
    <name type="scientific">Absidia glauca</name>
    <name type="common">Pin mould</name>
    <dbReference type="NCBI Taxonomy" id="4829"/>
    <lineage>
        <taxon>Eukaryota</taxon>
        <taxon>Fungi</taxon>
        <taxon>Fungi incertae sedis</taxon>
        <taxon>Mucoromycota</taxon>
        <taxon>Mucoromycotina</taxon>
        <taxon>Mucoromycetes</taxon>
        <taxon>Mucorales</taxon>
        <taxon>Cunninghamellaceae</taxon>
        <taxon>Absidia</taxon>
    </lineage>
</organism>
<dbReference type="EMBL" id="LT554888">
    <property type="protein sequence ID" value="SAM08121.1"/>
    <property type="molecule type" value="Genomic_DNA"/>
</dbReference>
<evidence type="ECO:0000313" key="2">
    <source>
        <dbReference type="EMBL" id="SAM08121.1"/>
    </source>
</evidence>
<name>A0A163MS77_ABSGL</name>
<evidence type="ECO:0000256" key="1">
    <source>
        <dbReference type="SAM" id="MobiDB-lite"/>
    </source>
</evidence>
<protein>
    <submittedName>
        <fullName evidence="2">Uncharacterized protein</fullName>
    </submittedName>
</protein>
<reference evidence="2" key="1">
    <citation type="submission" date="2016-04" db="EMBL/GenBank/DDBJ databases">
        <authorList>
            <person name="Evans L.H."/>
            <person name="Alamgir A."/>
            <person name="Owens N."/>
            <person name="Weber N.D."/>
            <person name="Virtaneva K."/>
            <person name="Barbian K."/>
            <person name="Babar A."/>
            <person name="Rosenke K."/>
        </authorList>
    </citation>
    <scope>NUCLEOTIDE SEQUENCE [LARGE SCALE GENOMIC DNA]</scope>
    <source>
        <strain evidence="2">CBS 101.48</strain>
    </source>
</reference>
<proteinExistence type="predicted"/>